<organism evidence="1 2">
    <name type="scientific">Dactylosporangium roseum</name>
    <dbReference type="NCBI Taxonomy" id="47989"/>
    <lineage>
        <taxon>Bacteria</taxon>
        <taxon>Bacillati</taxon>
        <taxon>Actinomycetota</taxon>
        <taxon>Actinomycetes</taxon>
        <taxon>Micromonosporales</taxon>
        <taxon>Micromonosporaceae</taxon>
        <taxon>Dactylosporangium</taxon>
    </lineage>
</organism>
<gene>
    <name evidence="1" type="ORF">Drose_16915</name>
</gene>
<reference evidence="1" key="1">
    <citation type="submission" date="2021-04" db="EMBL/GenBank/DDBJ databases">
        <title>Biosynthetic gene clusters of Dactylosporangioum roseum.</title>
        <authorList>
            <person name="Hartkoorn R.C."/>
            <person name="Beaudoing E."/>
            <person name="Hot D."/>
            <person name="Moureu S."/>
        </authorList>
    </citation>
    <scope>NUCLEOTIDE SEQUENCE</scope>
    <source>
        <strain evidence="1">NRRL B-16295</strain>
    </source>
</reference>
<protein>
    <submittedName>
        <fullName evidence="1">Uncharacterized protein</fullName>
    </submittedName>
</protein>
<dbReference type="RefSeq" id="WP_260729177.1">
    <property type="nucleotide sequence ID" value="NZ_CP073721.1"/>
</dbReference>
<proteinExistence type="predicted"/>
<name>A0ABY5ZFL5_9ACTN</name>
<evidence type="ECO:0000313" key="2">
    <source>
        <dbReference type="Proteomes" id="UP001058271"/>
    </source>
</evidence>
<evidence type="ECO:0000313" key="1">
    <source>
        <dbReference type="EMBL" id="UWZ39748.1"/>
    </source>
</evidence>
<keyword evidence="2" id="KW-1185">Reference proteome</keyword>
<accession>A0ABY5ZFL5</accession>
<sequence length="101" mass="10692">MVRLLHEHQGRAAAGLSSDLRFVRGDVGPHDLIRHSAHVLLVDQPVVDAFGGVPLLARSVQIGAEHVVDDRLERIQLDARGGSGLRGGGNADVNAACTVCR</sequence>
<dbReference type="Proteomes" id="UP001058271">
    <property type="component" value="Chromosome"/>
</dbReference>
<dbReference type="EMBL" id="CP073721">
    <property type="protein sequence ID" value="UWZ39748.1"/>
    <property type="molecule type" value="Genomic_DNA"/>
</dbReference>